<sequence>MKENEKGQRTKEKRKHVGVERWWVAETSAGEDEECNSEKNGDRKTPREEKKERKQVGNLGTARRKKGRERRLARFSLAAWGYRESGKSERKG</sequence>
<evidence type="ECO:0000313" key="2">
    <source>
        <dbReference type="EMBL" id="CAK9323657.1"/>
    </source>
</evidence>
<dbReference type="Proteomes" id="UP001642487">
    <property type="component" value="Chromosome 6"/>
</dbReference>
<keyword evidence="3" id="KW-1185">Reference proteome</keyword>
<evidence type="ECO:0000256" key="1">
    <source>
        <dbReference type="SAM" id="MobiDB-lite"/>
    </source>
</evidence>
<feature type="compositionally biased region" description="Basic and acidic residues" evidence="1">
    <location>
        <begin position="1"/>
        <end position="10"/>
    </location>
</feature>
<feature type="region of interest" description="Disordered" evidence="1">
    <location>
        <begin position="1"/>
        <end position="20"/>
    </location>
</feature>
<proteinExistence type="predicted"/>
<dbReference type="EMBL" id="OZ021740">
    <property type="protein sequence ID" value="CAK9323657.1"/>
    <property type="molecule type" value="Genomic_DNA"/>
</dbReference>
<name>A0ABP0YT13_9ROSI</name>
<evidence type="ECO:0000313" key="3">
    <source>
        <dbReference type="Proteomes" id="UP001642487"/>
    </source>
</evidence>
<accession>A0ABP0YT13</accession>
<feature type="region of interest" description="Disordered" evidence="1">
    <location>
        <begin position="25"/>
        <end position="70"/>
    </location>
</feature>
<feature type="compositionally biased region" description="Basic and acidic residues" evidence="1">
    <location>
        <begin position="36"/>
        <end position="55"/>
    </location>
</feature>
<gene>
    <name evidence="2" type="ORF">CITCOLO1_LOCUS15854</name>
</gene>
<reference evidence="2 3" key="1">
    <citation type="submission" date="2024-03" db="EMBL/GenBank/DDBJ databases">
        <authorList>
            <person name="Gkanogiannis A."/>
            <person name="Becerra Lopez-Lavalle L."/>
        </authorList>
    </citation>
    <scope>NUCLEOTIDE SEQUENCE [LARGE SCALE GENOMIC DNA]</scope>
</reference>
<protein>
    <submittedName>
        <fullName evidence="2">Uncharacterized protein</fullName>
    </submittedName>
</protein>
<organism evidence="2 3">
    <name type="scientific">Citrullus colocynthis</name>
    <name type="common">colocynth</name>
    <dbReference type="NCBI Taxonomy" id="252529"/>
    <lineage>
        <taxon>Eukaryota</taxon>
        <taxon>Viridiplantae</taxon>
        <taxon>Streptophyta</taxon>
        <taxon>Embryophyta</taxon>
        <taxon>Tracheophyta</taxon>
        <taxon>Spermatophyta</taxon>
        <taxon>Magnoliopsida</taxon>
        <taxon>eudicotyledons</taxon>
        <taxon>Gunneridae</taxon>
        <taxon>Pentapetalae</taxon>
        <taxon>rosids</taxon>
        <taxon>fabids</taxon>
        <taxon>Cucurbitales</taxon>
        <taxon>Cucurbitaceae</taxon>
        <taxon>Benincaseae</taxon>
        <taxon>Citrullus</taxon>
    </lineage>
</organism>